<keyword evidence="2" id="KW-1185">Reference proteome</keyword>
<gene>
    <name evidence="1" type="ORF">SAMN04488007_3666</name>
</gene>
<sequence>MIDYIQIWVTDLCEIQRLWNHPLIHFKNKIEKVSKETGEFYNKETKEFEGISFRKEPHKPNKPNEGRERIVIGFNPHYWFNKNEHNANNFSALDSIETFKRFVSIFNIESYSNYSANNLEYGLNFLFNDYDKEVIGYNIYHSRNLFIQDQEHRYAKRAHSYYKGKPNYFSYVKLYSKGFQYPEYCDKKTLRFEMGSKQSKNIKTLGIKNIGDLLNIEVYYKLKEALIKNSLKVLIIDQYPKLNELNPRDKNRLIKYSNSSFWYNVIQTKRSATFNEKCESYNVLLDRTGLNINTEFHNRIKEKLEILLPEKRKNSTLPTKSEKRKNSTLDKGRMLTVFNSRICPVTGVNISMQKQTSLLLSNTGLRHLEKTDPIKFNELKFILLTGKPNKYENTVYDQLSKQIRNRHYNSQPIDNQMLLFTVSKINTRQF</sequence>
<evidence type="ECO:0000313" key="2">
    <source>
        <dbReference type="Proteomes" id="UP000184314"/>
    </source>
</evidence>
<reference evidence="2" key="1">
    <citation type="submission" date="2016-11" db="EMBL/GenBank/DDBJ databases">
        <authorList>
            <person name="Varghese N."/>
            <person name="Submissions S."/>
        </authorList>
    </citation>
    <scope>NUCLEOTIDE SEQUENCE [LARGE SCALE GENOMIC DNA]</scope>
    <source>
        <strain evidence="2">DSM 16478</strain>
    </source>
</reference>
<name>A0A1M6USN8_9FLAO</name>
<protein>
    <submittedName>
        <fullName evidence="1">Uncharacterized protein</fullName>
    </submittedName>
</protein>
<evidence type="ECO:0000313" key="1">
    <source>
        <dbReference type="EMBL" id="SHK72209.1"/>
    </source>
</evidence>
<dbReference type="Proteomes" id="UP000184314">
    <property type="component" value="Unassembled WGS sequence"/>
</dbReference>
<dbReference type="RefSeq" id="WP_073246918.1">
    <property type="nucleotide sequence ID" value="NZ_FQZX01000004.1"/>
</dbReference>
<organism evidence="1 2">
    <name type="scientific">Maribacter aquivivus</name>
    <dbReference type="NCBI Taxonomy" id="228958"/>
    <lineage>
        <taxon>Bacteria</taxon>
        <taxon>Pseudomonadati</taxon>
        <taxon>Bacteroidota</taxon>
        <taxon>Flavobacteriia</taxon>
        <taxon>Flavobacteriales</taxon>
        <taxon>Flavobacteriaceae</taxon>
        <taxon>Maribacter</taxon>
    </lineage>
</organism>
<proteinExistence type="predicted"/>
<dbReference type="EMBL" id="FQZX01000004">
    <property type="protein sequence ID" value="SHK72209.1"/>
    <property type="molecule type" value="Genomic_DNA"/>
</dbReference>
<accession>A0A1M6USN8</accession>
<dbReference type="OrthoDB" id="795069at2"/>
<dbReference type="STRING" id="228958.SAMN04488007_3666"/>
<dbReference type="AlphaFoldDB" id="A0A1M6USN8"/>